<protein>
    <submittedName>
        <fullName evidence="2">Uncharacterized protein</fullName>
    </submittedName>
</protein>
<reference evidence="3" key="1">
    <citation type="journal article" date="2016" name="Nat. Commun.">
        <title>The Gonium pectorale genome demonstrates co-option of cell cycle regulation during the evolution of multicellularity.</title>
        <authorList>
            <person name="Hanschen E.R."/>
            <person name="Marriage T.N."/>
            <person name="Ferris P.J."/>
            <person name="Hamaji T."/>
            <person name="Toyoda A."/>
            <person name="Fujiyama A."/>
            <person name="Neme R."/>
            <person name="Noguchi H."/>
            <person name="Minakuchi Y."/>
            <person name="Suzuki M."/>
            <person name="Kawai-Toyooka H."/>
            <person name="Smith D.R."/>
            <person name="Sparks H."/>
            <person name="Anderson J."/>
            <person name="Bakaric R."/>
            <person name="Luria V."/>
            <person name="Karger A."/>
            <person name="Kirschner M.W."/>
            <person name="Durand P.M."/>
            <person name="Michod R.E."/>
            <person name="Nozaki H."/>
            <person name="Olson B.J."/>
        </authorList>
    </citation>
    <scope>NUCLEOTIDE SEQUENCE [LARGE SCALE GENOMIC DNA]</scope>
    <source>
        <strain evidence="3">NIES-2863</strain>
    </source>
</reference>
<feature type="compositionally biased region" description="Basic residues" evidence="1">
    <location>
        <begin position="73"/>
        <end position="110"/>
    </location>
</feature>
<evidence type="ECO:0000313" key="2">
    <source>
        <dbReference type="EMBL" id="KXZ45101.1"/>
    </source>
</evidence>
<accession>A0A150G5J7</accession>
<dbReference type="AlphaFoldDB" id="A0A150G5J7"/>
<proteinExistence type="predicted"/>
<gene>
    <name evidence="2" type="ORF">GPECTOR_58g550</name>
</gene>
<comment type="caution">
    <text evidence="2">The sequence shown here is derived from an EMBL/GenBank/DDBJ whole genome shotgun (WGS) entry which is preliminary data.</text>
</comment>
<organism evidence="2 3">
    <name type="scientific">Gonium pectorale</name>
    <name type="common">Green alga</name>
    <dbReference type="NCBI Taxonomy" id="33097"/>
    <lineage>
        <taxon>Eukaryota</taxon>
        <taxon>Viridiplantae</taxon>
        <taxon>Chlorophyta</taxon>
        <taxon>core chlorophytes</taxon>
        <taxon>Chlorophyceae</taxon>
        <taxon>CS clade</taxon>
        <taxon>Chlamydomonadales</taxon>
        <taxon>Volvocaceae</taxon>
        <taxon>Gonium</taxon>
    </lineage>
</organism>
<dbReference type="EMBL" id="LSYV01000059">
    <property type="protein sequence ID" value="KXZ45101.1"/>
    <property type="molecule type" value="Genomic_DNA"/>
</dbReference>
<name>A0A150G5J7_GONPE</name>
<feature type="region of interest" description="Disordered" evidence="1">
    <location>
        <begin position="41"/>
        <end position="110"/>
    </location>
</feature>
<feature type="compositionally biased region" description="Basic and acidic residues" evidence="1">
    <location>
        <begin position="57"/>
        <end position="72"/>
    </location>
</feature>
<evidence type="ECO:0000313" key="3">
    <source>
        <dbReference type="Proteomes" id="UP000075714"/>
    </source>
</evidence>
<evidence type="ECO:0000256" key="1">
    <source>
        <dbReference type="SAM" id="MobiDB-lite"/>
    </source>
</evidence>
<dbReference type="Proteomes" id="UP000075714">
    <property type="component" value="Unassembled WGS sequence"/>
</dbReference>
<keyword evidence="3" id="KW-1185">Reference proteome</keyword>
<sequence>MTRAPLTATLDGIFAVFVYDDADQLLLRLARSLSYASVPFRKVPRILPNTSSKRKKQNEEQEQKEEEQEKKVQTKKVQTKKAQTKKAQTKKVQTKKVSTKKGSSKKVPVK</sequence>